<comment type="caution">
    <text evidence="4">The sequence shown here is derived from an EMBL/GenBank/DDBJ whole genome shotgun (WGS) entry which is preliminary data.</text>
</comment>
<dbReference type="PROSITE" id="PS50977">
    <property type="entry name" value="HTH_TETR_2"/>
    <property type="match status" value="1"/>
</dbReference>
<keyword evidence="1 2" id="KW-0238">DNA-binding</keyword>
<sequence length="193" mass="22927">MQNKTTNRILTAFEKVLKTQSFEKISVLDICKECGIVPQTFYNHFHSKYDLIMWSLSQDILSAFNKDHYEYSVKNIEAMLTQLAKRKPFYKKIYATDYSNYFDESMNRLNINLANKIIKSYSKHHSLTKYDELLIQYHMYGIMRIFKLWIFGCTAVSTLELAKFQYSETPDILKRAISNYTFNSDDFYVLLCQ</sequence>
<evidence type="ECO:0000313" key="5">
    <source>
        <dbReference type="Proteomes" id="UP001370590"/>
    </source>
</evidence>
<dbReference type="Gene3D" id="1.10.357.10">
    <property type="entry name" value="Tetracycline Repressor, domain 2"/>
    <property type="match status" value="1"/>
</dbReference>
<dbReference type="PANTHER" id="PTHR43479:SF7">
    <property type="entry name" value="TETR-FAMILY TRANSCRIPTIONAL REGULATOR"/>
    <property type="match status" value="1"/>
</dbReference>
<feature type="domain" description="HTH tetR-type" evidence="3">
    <location>
        <begin position="3"/>
        <end position="63"/>
    </location>
</feature>
<dbReference type="InterPro" id="IPR001647">
    <property type="entry name" value="HTH_TetR"/>
</dbReference>
<evidence type="ECO:0000256" key="1">
    <source>
        <dbReference type="ARBA" id="ARBA00023125"/>
    </source>
</evidence>
<protein>
    <submittedName>
        <fullName evidence="4">TetR family transcriptional regulator</fullName>
    </submittedName>
</protein>
<keyword evidence="5" id="KW-1185">Reference proteome</keyword>
<dbReference type="PANTHER" id="PTHR43479">
    <property type="entry name" value="ACREF/ENVCD OPERON REPRESSOR-RELATED"/>
    <property type="match status" value="1"/>
</dbReference>
<gene>
    <name evidence="4" type="ORF">R4146_07420</name>
</gene>
<dbReference type="EMBL" id="JAWMWH010000003">
    <property type="protein sequence ID" value="MEJ6400970.1"/>
    <property type="molecule type" value="Genomic_DNA"/>
</dbReference>
<accession>A0ABU8SM37</accession>
<reference evidence="4 5" key="1">
    <citation type="submission" date="2023-10" db="EMBL/GenBank/DDBJ databases">
        <title>Nicoliella lavandulae sp. nov. isolated from Lavandula angustifolia flowers.</title>
        <authorList>
            <person name="Alcantara C."/>
            <person name="Zuniga M."/>
            <person name="Landete J.M."/>
            <person name="Monedero V."/>
        </authorList>
    </citation>
    <scope>NUCLEOTIDE SEQUENCE [LARGE SCALE GENOMIC DNA]</scope>
    <source>
        <strain evidence="4 5">Es01</strain>
    </source>
</reference>
<name>A0ABU8SM37_9LACO</name>
<dbReference type="InterPro" id="IPR039532">
    <property type="entry name" value="TetR_C_Firmicutes"/>
</dbReference>
<dbReference type="Pfam" id="PF00440">
    <property type="entry name" value="TetR_N"/>
    <property type="match status" value="1"/>
</dbReference>
<dbReference type="InterPro" id="IPR050624">
    <property type="entry name" value="HTH-type_Tx_Regulator"/>
</dbReference>
<feature type="DNA-binding region" description="H-T-H motif" evidence="2">
    <location>
        <begin position="26"/>
        <end position="45"/>
    </location>
</feature>
<dbReference type="Proteomes" id="UP001370590">
    <property type="component" value="Unassembled WGS sequence"/>
</dbReference>
<evidence type="ECO:0000256" key="2">
    <source>
        <dbReference type="PROSITE-ProRule" id="PRU00335"/>
    </source>
</evidence>
<dbReference type="RefSeq" id="WP_339960819.1">
    <property type="nucleotide sequence ID" value="NZ_JAWMWH010000003.1"/>
</dbReference>
<dbReference type="InterPro" id="IPR009057">
    <property type="entry name" value="Homeodomain-like_sf"/>
</dbReference>
<dbReference type="SUPFAM" id="SSF46689">
    <property type="entry name" value="Homeodomain-like"/>
    <property type="match status" value="1"/>
</dbReference>
<dbReference type="Pfam" id="PF14278">
    <property type="entry name" value="TetR_C_8"/>
    <property type="match status" value="1"/>
</dbReference>
<evidence type="ECO:0000313" key="4">
    <source>
        <dbReference type="EMBL" id="MEJ6400970.1"/>
    </source>
</evidence>
<evidence type="ECO:0000259" key="3">
    <source>
        <dbReference type="PROSITE" id="PS50977"/>
    </source>
</evidence>
<organism evidence="4 5">
    <name type="scientific">Nicoliella lavandulae</name>
    <dbReference type="NCBI Taxonomy" id="3082954"/>
    <lineage>
        <taxon>Bacteria</taxon>
        <taxon>Bacillati</taxon>
        <taxon>Bacillota</taxon>
        <taxon>Bacilli</taxon>
        <taxon>Lactobacillales</taxon>
        <taxon>Lactobacillaceae</taxon>
        <taxon>Nicoliella</taxon>
    </lineage>
</organism>
<proteinExistence type="predicted"/>